<feature type="region of interest" description="Disordered" evidence="1">
    <location>
        <begin position="173"/>
        <end position="192"/>
    </location>
</feature>
<feature type="region of interest" description="Disordered" evidence="1">
    <location>
        <begin position="204"/>
        <end position="227"/>
    </location>
</feature>
<feature type="compositionally biased region" description="Acidic residues" evidence="1">
    <location>
        <begin position="124"/>
        <end position="136"/>
    </location>
</feature>
<protein>
    <submittedName>
        <fullName evidence="3">Uncharacterized protein</fullName>
    </submittedName>
</protein>
<feature type="compositionally biased region" description="Acidic residues" evidence="1">
    <location>
        <begin position="261"/>
        <end position="270"/>
    </location>
</feature>
<feature type="region of interest" description="Disordered" evidence="1">
    <location>
        <begin position="245"/>
        <end position="296"/>
    </location>
</feature>
<feature type="chain" id="PRO_5044740559" evidence="2">
    <location>
        <begin position="19"/>
        <end position="687"/>
    </location>
</feature>
<name>A0ABD1HK38_SALDI</name>
<dbReference type="Pfam" id="PF07891">
    <property type="entry name" value="DUF1666"/>
    <property type="match status" value="1"/>
</dbReference>
<sequence length="687" mass="78912">MFSIFLASLSSLMLKILGLIQKHGYISKSSLAEEKGSSLGVDENSVLFESCLVAKNSKCQILSANNVSGFLEEPKAVGFVVQELFVGSDNFIVRSDQIIGSEIMGFVEEKIEELDQGSEKTEGYDQESETTEDFEQESNFSSPFYFKLLNPSFSANQESSSEMEKIISLEGVCGEKEKEEEEEEEEETNFRAEGKMEDEEFSYEIELIPSSHSSSLDQESDAHQKMEKYDSLNWMSSFLEEADESKSSLLDVNHENKATFDDDDDDEFLEMEPQSVKPSDDLDLERESDSSSLPSCVDANISSQQKCWDSDDEDDGLDVLSQHQNLVQQMKMELKSCRIRGLPTISEDSETPKMIEDLKPLEIDHKIGYKDVMDGIQRFYKSYTEKMRKLDILNYQTSQAISFLQLKETEAFTAGKKRANSVLPRFLAGKVRRVYADPMHKTISELHHDLEVVYVGQMCLSWEILWWLDARARELLEHDGEGRHSYNRTAEELQQFQVLVQRFMEDEQFEGRRNGNYVRSRCMIRSLLQVPTIKDDCAKTKEREERDDVITLEMLVGIISETMVIFQEFVFGDKKVTNCGGLIAKVDAQQHGLLLLEVVSSLGKKGRRMKEQMRGEKCIVRKLRKHQERGLDREMMEVQVDLRLVSRVLNMSRLTGDHLLWCQKKLNNVNFVGKKLRRDTCFLLFPC</sequence>
<dbReference type="EMBL" id="JBEAFC010000005">
    <property type="protein sequence ID" value="KAL1556682.1"/>
    <property type="molecule type" value="Genomic_DNA"/>
</dbReference>
<feature type="signal peptide" evidence="2">
    <location>
        <begin position="1"/>
        <end position="18"/>
    </location>
</feature>
<evidence type="ECO:0000313" key="3">
    <source>
        <dbReference type="EMBL" id="KAL1556682.1"/>
    </source>
</evidence>
<gene>
    <name evidence="3" type="ORF">AAHA92_12271</name>
</gene>
<feature type="compositionally biased region" description="Acidic residues" evidence="1">
    <location>
        <begin position="178"/>
        <end position="187"/>
    </location>
</feature>
<feature type="region of interest" description="Disordered" evidence="1">
    <location>
        <begin position="114"/>
        <end position="136"/>
    </location>
</feature>
<proteinExistence type="predicted"/>
<evidence type="ECO:0000313" key="4">
    <source>
        <dbReference type="Proteomes" id="UP001567538"/>
    </source>
</evidence>
<evidence type="ECO:0000256" key="2">
    <source>
        <dbReference type="SAM" id="SignalP"/>
    </source>
</evidence>
<comment type="caution">
    <text evidence="3">The sequence shown here is derived from an EMBL/GenBank/DDBJ whole genome shotgun (WGS) entry which is preliminary data.</text>
</comment>
<evidence type="ECO:0000256" key="1">
    <source>
        <dbReference type="SAM" id="MobiDB-lite"/>
    </source>
</evidence>
<keyword evidence="2" id="KW-0732">Signal</keyword>
<accession>A0ABD1HK38</accession>
<reference evidence="3 4" key="1">
    <citation type="submission" date="2024-06" db="EMBL/GenBank/DDBJ databases">
        <title>A chromosome level genome sequence of Diviner's sage (Salvia divinorum).</title>
        <authorList>
            <person name="Ford S.A."/>
            <person name="Ro D.-K."/>
            <person name="Ness R.W."/>
            <person name="Phillips M.A."/>
        </authorList>
    </citation>
    <scope>NUCLEOTIDE SEQUENCE [LARGE SCALE GENOMIC DNA]</scope>
    <source>
        <strain evidence="3">SAF-2024a</strain>
        <tissue evidence="3">Leaf</tissue>
    </source>
</reference>
<keyword evidence="4" id="KW-1185">Reference proteome</keyword>
<dbReference type="PANTHER" id="PTHR46741">
    <property type="entry name" value="OS09G0413600 PROTEIN"/>
    <property type="match status" value="1"/>
</dbReference>
<dbReference type="Proteomes" id="UP001567538">
    <property type="component" value="Unassembled WGS sequence"/>
</dbReference>
<organism evidence="3 4">
    <name type="scientific">Salvia divinorum</name>
    <name type="common">Maria pastora</name>
    <name type="synonym">Diviner's sage</name>
    <dbReference type="NCBI Taxonomy" id="28513"/>
    <lineage>
        <taxon>Eukaryota</taxon>
        <taxon>Viridiplantae</taxon>
        <taxon>Streptophyta</taxon>
        <taxon>Embryophyta</taxon>
        <taxon>Tracheophyta</taxon>
        <taxon>Spermatophyta</taxon>
        <taxon>Magnoliopsida</taxon>
        <taxon>eudicotyledons</taxon>
        <taxon>Gunneridae</taxon>
        <taxon>Pentapetalae</taxon>
        <taxon>asterids</taxon>
        <taxon>lamiids</taxon>
        <taxon>Lamiales</taxon>
        <taxon>Lamiaceae</taxon>
        <taxon>Nepetoideae</taxon>
        <taxon>Mentheae</taxon>
        <taxon>Salviinae</taxon>
        <taxon>Salvia</taxon>
        <taxon>Salvia subgen. Calosphace</taxon>
    </lineage>
</organism>
<dbReference type="PANTHER" id="PTHR46741:SF4">
    <property type="entry name" value="FINGER FYVE DOMAIN PROTEIN, PUTATIVE (DUF1666)-RELATED"/>
    <property type="match status" value="1"/>
</dbReference>
<dbReference type="InterPro" id="IPR012870">
    <property type="entry name" value="DUF1666"/>
</dbReference>
<dbReference type="AlphaFoldDB" id="A0ABD1HK38"/>